<evidence type="ECO:0000259" key="2">
    <source>
        <dbReference type="Pfam" id="PF04187"/>
    </source>
</evidence>
<dbReference type="Gene3D" id="3.40.50.11550">
    <property type="match status" value="1"/>
</dbReference>
<feature type="signal peptide" evidence="1">
    <location>
        <begin position="1"/>
        <end position="27"/>
    </location>
</feature>
<reference evidence="3 4" key="1">
    <citation type="submission" date="2024-09" db="EMBL/GenBank/DDBJ databases">
        <authorList>
            <person name="Sun Q."/>
            <person name="Mori K."/>
        </authorList>
    </citation>
    <scope>NUCLEOTIDE SEQUENCE [LARGE SCALE GENOMIC DNA]</scope>
    <source>
        <strain evidence="3 4">CCM 8677</strain>
    </source>
</reference>
<dbReference type="Proteomes" id="UP001589844">
    <property type="component" value="Unassembled WGS sequence"/>
</dbReference>
<comment type="caution">
    <text evidence="3">The sequence shown here is derived from an EMBL/GenBank/DDBJ whole genome shotgun (WGS) entry which is preliminary data.</text>
</comment>
<keyword evidence="1" id="KW-0732">Signal</keyword>
<keyword evidence="3" id="KW-0449">Lipoprotein</keyword>
<sequence>MHLHPYFRRVPWLVCLLAMVASGVVSAQMNVSHPLVNKISQSDGSWIDEAKLLEKVQSPAYVFVGEKHDNPEHHRLELLLIQARLKNVTAPAADKVIFEMLDDSQDQALANLKSGNSLEQMHTILSWSAKSWDWASYGTLFQAALNKEALKSGNISKSFISKIYREGEKSMLENPRFETVFQATPTIKSYLLDQIFTSHCGMQSRETLTPMLHIQLAKDASMASAMAQTARGMLVAGGEHVRAETAVPWHLKQKKKGAEVMVIQLIEVKPDLHDVQSYLQATGKADYYWFTSATEAKDYCAGVKGKAAQ</sequence>
<feature type="chain" id="PRO_5047538344" evidence="1">
    <location>
        <begin position="28"/>
        <end position="309"/>
    </location>
</feature>
<name>A0ABV6IJX9_9BURK</name>
<dbReference type="InterPro" id="IPR007314">
    <property type="entry name" value="Cofac_haem-bd_dom"/>
</dbReference>
<dbReference type="Gene3D" id="1.10.8.760">
    <property type="entry name" value="Haem-binding uptake, Tiki superfamily, ChaN, domain 2"/>
    <property type="match status" value="1"/>
</dbReference>
<dbReference type="Pfam" id="PF04187">
    <property type="entry name" value="Cofac_haem_bdg"/>
    <property type="match status" value="1"/>
</dbReference>
<evidence type="ECO:0000313" key="3">
    <source>
        <dbReference type="EMBL" id="MFC0352145.1"/>
    </source>
</evidence>
<dbReference type="RefSeq" id="WP_390214961.1">
    <property type="nucleotide sequence ID" value="NZ_JBHLXJ010000036.1"/>
</dbReference>
<evidence type="ECO:0000313" key="4">
    <source>
        <dbReference type="Proteomes" id="UP001589844"/>
    </source>
</evidence>
<protein>
    <submittedName>
        <fullName evidence="3">ChaN family lipoprotein</fullName>
    </submittedName>
</protein>
<accession>A0ABV6IJX9</accession>
<dbReference type="SUPFAM" id="SSF159501">
    <property type="entry name" value="EreA/ChaN-like"/>
    <property type="match status" value="1"/>
</dbReference>
<organism evidence="3 4">
    <name type="scientific">Undibacterium danionis</name>
    <dbReference type="NCBI Taxonomy" id="1812100"/>
    <lineage>
        <taxon>Bacteria</taxon>
        <taxon>Pseudomonadati</taxon>
        <taxon>Pseudomonadota</taxon>
        <taxon>Betaproteobacteria</taxon>
        <taxon>Burkholderiales</taxon>
        <taxon>Oxalobacteraceae</taxon>
        <taxon>Undibacterium</taxon>
    </lineage>
</organism>
<evidence type="ECO:0000256" key="1">
    <source>
        <dbReference type="SAM" id="SignalP"/>
    </source>
</evidence>
<feature type="domain" description="Haem-binding uptake Tiki superfamily ChaN" evidence="2">
    <location>
        <begin position="53"/>
        <end position="251"/>
    </location>
</feature>
<gene>
    <name evidence="3" type="ORF">ACFFJH_20175</name>
</gene>
<dbReference type="InterPro" id="IPR016773">
    <property type="entry name" value="Fe3_uptake_reg_CjrA_prd"/>
</dbReference>
<proteinExistence type="predicted"/>
<dbReference type="PIRSF" id="PIRSF020419">
    <property type="entry name" value="Fe_uptake_reg_CjrA_prd"/>
    <property type="match status" value="1"/>
</dbReference>
<dbReference type="EMBL" id="JBHLXJ010000036">
    <property type="protein sequence ID" value="MFC0352145.1"/>
    <property type="molecule type" value="Genomic_DNA"/>
</dbReference>
<dbReference type="CDD" id="cd14727">
    <property type="entry name" value="ChanN-like"/>
    <property type="match status" value="1"/>
</dbReference>
<keyword evidence="4" id="KW-1185">Reference proteome</keyword>